<dbReference type="AlphaFoldDB" id="A0A0N0GZG2"/>
<feature type="region of interest" description="Disordered" evidence="1">
    <location>
        <begin position="76"/>
        <end position="106"/>
    </location>
</feature>
<evidence type="ECO:0000313" key="2">
    <source>
        <dbReference type="EMBL" id="KPC62719.1"/>
    </source>
</evidence>
<dbReference type="Proteomes" id="UP000037982">
    <property type="component" value="Unassembled WGS sequence"/>
</dbReference>
<gene>
    <name evidence="2" type="ORF">ADL29_18055</name>
</gene>
<accession>A0A0N0GZG2</accession>
<comment type="caution">
    <text evidence="2">The sequence shown here is derived from an EMBL/GenBank/DDBJ whole genome shotgun (WGS) entry which is preliminary data.</text>
</comment>
<dbReference type="PATRIC" id="fig|66876.3.peg.3947"/>
<proteinExistence type="predicted"/>
<keyword evidence="3" id="KW-1185">Reference proteome</keyword>
<name>A0A0N0GZG2_9ACTN</name>
<evidence type="ECO:0000256" key="1">
    <source>
        <dbReference type="SAM" id="MobiDB-lite"/>
    </source>
</evidence>
<evidence type="ECO:0000313" key="3">
    <source>
        <dbReference type="Proteomes" id="UP000037982"/>
    </source>
</evidence>
<sequence>MASFHLDHLNEQLASQAQQAAGNLTRVAAGKSTINPLGVLQNSATQIDILAARRADAVERLKEVIRAYRHVAALADAAPRQAQQPSAAPARRPSAPASPVRTARSW</sequence>
<feature type="compositionally biased region" description="Low complexity" evidence="1">
    <location>
        <begin position="76"/>
        <end position="99"/>
    </location>
</feature>
<dbReference type="EMBL" id="LGKG01000137">
    <property type="protein sequence ID" value="KPC62719.1"/>
    <property type="molecule type" value="Genomic_DNA"/>
</dbReference>
<protein>
    <submittedName>
        <fullName evidence="2">Uncharacterized protein</fullName>
    </submittedName>
</protein>
<organism evidence="2 3">
    <name type="scientific">Streptomyces chattanoogensis</name>
    <dbReference type="NCBI Taxonomy" id="66876"/>
    <lineage>
        <taxon>Bacteria</taxon>
        <taxon>Bacillati</taxon>
        <taxon>Actinomycetota</taxon>
        <taxon>Actinomycetes</taxon>
        <taxon>Kitasatosporales</taxon>
        <taxon>Streptomycetaceae</taxon>
        <taxon>Streptomyces</taxon>
    </lineage>
</organism>
<reference evidence="3" key="1">
    <citation type="submission" date="2015-07" db="EMBL/GenBank/DDBJ databases">
        <authorList>
            <person name="Ju K.-S."/>
            <person name="Doroghazi J.R."/>
            <person name="Metcalf W.W."/>
        </authorList>
    </citation>
    <scope>NUCLEOTIDE SEQUENCE [LARGE SCALE GENOMIC DNA]</scope>
    <source>
        <strain evidence="3">NRRL ISP-5002</strain>
    </source>
</reference>